<organism evidence="2 3">
    <name type="scientific">Vicia faba</name>
    <name type="common">Broad bean</name>
    <name type="synonym">Faba vulgaris</name>
    <dbReference type="NCBI Taxonomy" id="3906"/>
    <lineage>
        <taxon>Eukaryota</taxon>
        <taxon>Viridiplantae</taxon>
        <taxon>Streptophyta</taxon>
        <taxon>Embryophyta</taxon>
        <taxon>Tracheophyta</taxon>
        <taxon>Spermatophyta</taxon>
        <taxon>Magnoliopsida</taxon>
        <taxon>eudicotyledons</taxon>
        <taxon>Gunneridae</taxon>
        <taxon>Pentapetalae</taxon>
        <taxon>rosids</taxon>
        <taxon>fabids</taxon>
        <taxon>Fabales</taxon>
        <taxon>Fabaceae</taxon>
        <taxon>Papilionoideae</taxon>
        <taxon>50 kb inversion clade</taxon>
        <taxon>NPAAA clade</taxon>
        <taxon>Hologalegina</taxon>
        <taxon>IRL clade</taxon>
        <taxon>Fabeae</taxon>
        <taxon>Vicia</taxon>
    </lineage>
</organism>
<dbReference type="EMBL" id="OX451735">
    <property type="protein sequence ID" value="CAI8594284.1"/>
    <property type="molecule type" value="Genomic_DNA"/>
</dbReference>
<proteinExistence type="predicted"/>
<sequence length="138" mass="15545">MSKVFYNLYTTKVDVDNWIQIGYSYPLIEVNVVSKLNKELKDDEMKELSLIMAPWKSPGPDGYPASFFQQSWNMVGNNIEFGIVIEIGMGLDSSKITTEKLQFREHRRASRGEESAQASSSETSGDGIGRKSELLENV</sequence>
<evidence type="ECO:0000313" key="2">
    <source>
        <dbReference type="EMBL" id="CAI8594284.1"/>
    </source>
</evidence>
<reference evidence="2 3" key="1">
    <citation type="submission" date="2023-01" db="EMBL/GenBank/DDBJ databases">
        <authorList>
            <person name="Kreplak J."/>
        </authorList>
    </citation>
    <scope>NUCLEOTIDE SEQUENCE [LARGE SCALE GENOMIC DNA]</scope>
</reference>
<evidence type="ECO:0000256" key="1">
    <source>
        <dbReference type="SAM" id="MobiDB-lite"/>
    </source>
</evidence>
<gene>
    <name evidence="2" type="ORF">VFH_I133440</name>
</gene>
<feature type="compositionally biased region" description="Basic and acidic residues" evidence="1">
    <location>
        <begin position="128"/>
        <end position="138"/>
    </location>
</feature>
<name>A0AAV0Z7L3_VICFA</name>
<feature type="compositionally biased region" description="Low complexity" evidence="1">
    <location>
        <begin position="115"/>
        <end position="124"/>
    </location>
</feature>
<accession>A0AAV0Z7L3</accession>
<feature type="compositionally biased region" description="Basic and acidic residues" evidence="1">
    <location>
        <begin position="102"/>
        <end position="114"/>
    </location>
</feature>
<dbReference type="AlphaFoldDB" id="A0AAV0Z7L3"/>
<evidence type="ECO:0000313" key="3">
    <source>
        <dbReference type="Proteomes" id="UP001157006"/>
    </source>
</evidence>
<protein>
    <submittedName>
        <fullName evidence="2">Uncharacterized protein</fullName>
    </submittedName>
</protein>
<feature type="region of interest" description="Disordered" evidence="1">
    <location>
        <begin position="102"/>
        <end position="138"/>
    </location>
</feature>
<keyword evidence="3" id="KW-1185">Reference proteome</keyword>
<dbReference type="Proteomes" id="UP001157006">
    <property type="component" value="Chromosome 1S"/>
</dbReference>